<keyword evidence="3" id="KW-1185">Reference proteome</keyword>
<sequence>MGFGPGSLLYESYGDRAGFLFAPATGLMQLMYPALGKGVEEHSAFYEEPFERLVRSVPQILGMIFDGDTAGEQAHRVRDFHRDIKGTMPDGERYHALDPETFFWAHATFVDVAFRVDDFIERRMSRTVREAYYAETVDWWRMYGMTMRVVPRTYGDFLEYWDHHVENVLEVTPAAQAFIDYVNAPWRMEQPWVPKPLWQVASRVGGIPFRDVSVGCLPAQLRERCGFGWNPAQAAGHAAFMASVRLAWPHVPERVRMLPRARAAYRRQGRTGFDAAMARVATRPGPALAQEA</sequence>
<dbReference type="InterPro" id="IPR018713">
    <property type="entry name" value="MPAB/Lcp_cat_dom"/>
</dbReference>
<feature type="domain" description="ER-bound oxygenase mpaB/mpaB'/Rubber oxygenase catalytic" evidence="1">
    <location>
        <begin position="13"/>
        <end position="245"/>
    </location>
</feature>
<protein>
    <submittedName>
        <fullName evidence="2">DUF2236 domain-containing protein</fullName>
    </submittedName>
</protein>
<evidence type="ECO:0000313" key="2">
    <source>
        <dbReference type="EMBL" id="TCJ29404.1"/>
    </source>
</evidence>
<organism evidence="2 3">
    <name type="scientific">Nocardioides jejuensis</name>
    <dbReference type="NCBI Taxonomy" id="2502782"/>
    <lineage>
        <taxon>Bacteria</taxon>
        <taxon>Bacillati</taxon>
        <taxon>Actinomycetota</taxon>
        <taxon>Actinomycetes</taxon>
        <taxon>Propionibacteriales</taxon>
        <taxon>Nocardioidaceae</taxon>
        <taxon>Nocardioides</taxon>
    </lineage>
</organism>
<dbReference type="Pfam" id="PF09995">
    <property type="entry name" value="MPAB_Lcp_cat"/>
    <property type="match status" value="1"/>
</dbReference>
<evidence type="ECO:0000313" key="3">
    <source>
        <dbReference type="Proteomes" id="UP000295453"/>
    </source>
</evidence>
<dbReference type="GO" id="GO:0016491">
    <property type="term" value="F:oxidoreductase activity"/>
    <property type="evidence" value="ECO:0007669"/>
    <property type="project" value="InterPro"/>
</dbReference>
<name>A0A4R1CDW3_9ACTN</name>
<reference evidence="2 3" key="1">
    <citation type="submission" date="2019-03" db="EMBL/GenBank/DDBJ databases">
        <authorList>
            <person name="Kim M.K.M."/>
        </authorList>
    </citation>
    <scope>NUCLEOTIDE SEQUENCE [LARGE SCALE GENOMIC DNA]</scope>
    <source>
        <strain evidence="2 3">18JY15-6</strain>
    </source>
</reference>
<gene>
    <name evidence="2" type="ORF">EPD65_06695</name>
</gene>
<dbReference type="PANTHER" id="PTHR36151">
    <property type="entry name" value="BLR2777 PROTEIN"/>
    <property type="match status" value="1"/>
</dbReference>
<accession>A0A4R1CDW3</accession>
<dbReference type="EMBL" id="SJZJ01000008">
    <property type="protein sequence ID" value="TCJ29404.1"/>
    <property type="molecule type" value="Genomic_DNA"/>
</dbReference>
<dbReference type="PANTHER" id="PTHR36151:SF3">
    <property type="entry name" value="ER-BOUND OXYGENASE MPAB_MPAB'_RUBBER OXYGENASE CATALYTIC DOMAIN-CONTAINING PROTEIN"/>
    <property type="match status" value="1"/>
</dbReference>
<dbReference type="RefSeq" id="WP_131582451.1">
    <property type="nucleotide sequence ID" value="NZ_SJZJ01000008.1"/>
</dbReference>
<dbReference type="OrthoDB" id="3456672at2"/>
<evidence type="ECO:0000259" key="1">
    <source>
        <dbReference type="Pfam" id="PF09995"/>
    </source>
</evidence>
<dbReference type="Proteomes" id="UP000295453">
    <property type="component" value="Unassembled WGS sequence"/>
</dbReference>
<dbReference type="AlphaFoldDB" id="A0A4R1CDW3"/>
<comment type="caution">
    <text evidence="2">The sequence shown here is derived from an EMBL/GenBank/DDBJ whole genome shotgun (WGS) entry which is preliminary data.</text>
</comment>
<proteinExistence type="predicted"/>